<evidence type="ECO:0000259" key="2">
    <source>
        <dbReference type="Pfam" id="PF00487"/>
    </source>
</evidence>
<protein>
    <submittedName>
        <fullName evidence="3">Fatty acid desaturase</fullName>
    </submittedName>
</protein>
<keyword evidence="1" id="KW-0472">Membrane</keyword>
<keyword evidence="1" id="KW-1133">Transmembrane helix</keyword>
<name>A0ABX2IN51_9RHOB</name>
<feature type="domain" description="Fatty acid desaturase" evidence="2">
    <location>
        <begin position="37"/>
        <end position="278"/>
    </location>
</feature>
<accession>A0ABX2IN51</accession>
<evidence type="ECO:0000256" key="1">
    <source>
        <dbReference type="SAM" id="Phobius"/>
    </source>
</evidence>
<keyword evidence="1" id="KW-0812">Transmembrane</keyword>
<sequence length="312" mass="35604">MTDKAIDQTPGTLNLTIMAATILGICGTLWAASHTQSWVVFIGAALIFSFLGNTMYALMHEAVHRHFHDNRTINENAGRIIAGFFPTAFALQRVFHLSHHKNSRTERERFDYYAPGEKRFVKFVQWYCILTGLYWILLPLFSVIYFFTADLIKGRRLFGKSGEWFAKQTSAQEFLDSLDAVPVWRARLDIMIGLSVQLALIFLLDLSLAGWAVCYAAFAVNWSSLQYTDHAFSDLDNREGAWNLKVNGLVRMVFLNYHHHLVHHRDPSIPWVALPKHVQATDPSPSFWSIYFKMWGGPRPLPVTDDAVNPAE</sequence>
<comment type="caution">
    <text evidence="3">The sequence shown here is derived from an EMBL/GenBank/DDBJ whole genome shotgun (WGS) entry which is preliminary data.</text>
</comment>
<gene>
    <name evidence="3" type="ORF">HRQ87_03100</name>
</gene>
<proteinExistence type="predicted"/>
<feature type="transmembrane region" description="Helical" evidence="1">
    <location>
        <begin position="12"/>
        <end position="32"/>
    </location>
</feature>
<reference evidence="3 4" key="1">
    <citation type="submission" date="2020-06" db="EMBL/GenBank/DDBJ databases">
        <title>Sulfitobacter algicola sp. nov., isolated from green algae.</title>
        <authorList>
            <person name="Wang C."/>
        </authorList>
    </citation>
    <scope>NUCLEOTIDE SEQUENCE [LARGE SCALE GENOMIC DNA]</scope>
    <source>
        <strain evidence="3 4">1151</strain>
    </source>
</reference>
<dbReference type="Pfam" id="PF00487">
    <property type="entry name" value="FA_desaturase"/>
    <property type="match status" value="1"/>
</dbReference>
<feature type="transmembrane region" description="Helical" evidence="1">
    <location>
        <begin position="38"/>
        <end position="59"/>
    </location>
</feature>
<feature type="transmembrane region" description="Helical" evidence="1">
    <location>
        <begin position="194"/>
        <end position="218"/>
    </location>
</feature>
<dbReference type="InterPro" id="IPR005804">
    <property type="entry name" value="FA_desaturase_dom"/>
</dbReference>
<dbReference type="RefSeq" id="WP_174135081.1">
    <property type="nucleotide sequence ID" value="NZ_JABUFE010000001.1"/>
</dbReference>
<evidence type="ECO:0000313" key="4">
    <source>
        <dbReference type="Proteomes" id="UP000777935"/>
    </source>
</evidence>
<dbReference type="Proteomes" id="UP000777935">
    <property type="component" value="Unassembled WGS sequence"/>
</dbReference>
<feature type="transmembrane region" description="Helical" evidence="1">
    <location>
        <begin position="124"/>
        <end position="147"/>
    </location>
</feature>
<keyword evidence="4" id="KW-1185">Reference proteome</keyword>
<evidence type="ECO:0000313" key="3">
    <source>
        <dbReference type="EMBL" id="NSX53780.1"/>
    </source>
</evidence>
<dbReference type="EMBL" id="JABUFE010000001">
    <property type="protein sequence ID" value="NSX53780.1"/>
    <property type="molecule type" value="Genomic_DNA"/>
</dbReference>
<organism evidence="3 4">
    <name type="scientific">Parasulfitobacter algicola</name>
    <dbReference type="NCBI Taxonomy" id="2614809"/>
    <lineage>
        <taxon>Bacteria</taxon>
        <taxon>Pseudomonadati</taxon>
        <taxon>Pseudomonadota</taxon>
        <taxon>Alphaproteobacteria</taxon>
        <taxon>Rhodobacterales</taxon>
        <taxon>Roseobacteraceae</taxon>
        <taxon>Parasulfitobacter</taxon>
    </lineage>
</organism>